<keyword evidence="3 5" id="KW-0479">Metal-binding</keyword>
<keyword evidence="2 5" id="KW-0808">Transferase</keyword>
<dbReference type="PROSITE" id="PS50970">
    <property type="entry name" value="HCY"/>
    <property type="match status" value="1"/>
</dbReference>
<proteinExistence type="predicted"/>
<feature type="binding site" evidence="5">
    <location>
        <position position="234"/>
    </location>
    <ligand>
        <name>Zn(2+)</name>
        <dbReference type="ChEBI" id="CHEBI:29105"/>
    </ligand>
</feature>
<dbReference type="GO" id="GO:0008898">
    <property type="term" value="F:S-adenosylmethionine-homocysteine S-methyltransferase activity"/>
    <property type="evidence" value="ECO:0007669"/>
    <property type="project" value="TreeGrafter"/>
</dbReference>
<dbReference type="InterPro" id="IPR003726">
    <property type="entry name" value="HCY_dom"/>
</dbReference>
<dbReference type="InterPro" id="IPR036589">
    <property type="entry name" value="HCY_dom_sf"/>
</dbReference>
<dbReference type="EMBL" id="CU928180">
    <property type="protein sequence ID" value="CAR30555.1"/>
    <property type="molecule type" value="Genomic_DNA"/>
</dbReference>
<dbReference type="KEGG" id="lth:KLTH0H12716g"/>
<dbReference type="PANTHER" id="PTHR46015:SF1">
    <property type="entry name" value="HOMOCYSTEINE S-METHYLTRANSFERASE-LIKE ISOFORM 1"/>
    <property type="match status" value="1"/>
</dbReference>
<feature type="domain" description="Hcy-binding" evidence="6">
    <location>
        <begin position="2"/>
        <end position="325"/>
    </location>
</feature>
<feature type="binding site" evidence="5">
    <location>
        <position position="311"/>
    </location>
    <ligand>
        <name>Zn(2+)</name>
        <dbReference type="ChEBI" id="CHEBI:29105"/>
    </ligand>
</feature>
<dbReference type="PANTHER" id="PTHR46015">
    <property type="entry name" value="ZGC:172121"/>
    <property type="match status" value="1"/>
</dbReference>
<reference evidence="7 8" key="1">
    <citation type="journal article" date="2009" name="Genome Res.">
        <title>Comparative genomics of protoploid Saccharomycetaceae.</title>
        <authorList>
            <consortium name="The Genolevures Consortium"/>
            <person name="Souciet J.-L."/>
            <person name="Dujon B."/>
            <person name="Gaillardin C."/>
            <person name="Johnston M."/>
            <person name="Baret P.V."/>
            <person name="Cliften P."/>
            <person name="Sherman D.J."/>
            <person name="Weissenbach J."/>
            <person name="Westhof E."/>
            <person name="Wincker P."/>
            <person name="Jubin C."/>
            <person name="Poulain J."/>
            <person name="Barbe V."/>
            <person name="Segurens B."/>
            <person name="Artiguenave F."/>
            <person name="Anthouard V."/>
            <person name="Vacherie B."/>
            <person name="Val M.-E."/>
            <person name="Fulton R.S."/>
            <person name="Minx P."/>
            <person name="Wilson R."/>
            <person name="Durrens P."/>
            <person name="Jean G."/>
            <person name="Marck C."/>
            <person name="Martin T."/>
            <person name="Nikolski M."/>
            <person name="Rolland T."/>
            <person name="Seret M.-L."/>
            <person name="Casaregola S."/>
            <person name="Despons L."/>
            <person name="Fairhead C."/>
            <person name="Fischer G."/>
            <person name="Lafontaine I."/>
            <person name="Leh V."/>
            <person name="Lemaire M."/>
            <person name="de Montigny J."/>
            <person name="Neuveglise C."/>
            <person name="Thierry A."/>
            <person name="Blanc-Lenfle I."/>
            <person name="Bleykasten C."/>
            <person name="Diffels J."/>
            <person name="Fritsch E."/>
            <person name="Frangeul L."/>
            <person name="Goeffon A."/>
            <person name="Jauniaux N."/>
            <person name="Kachouri-Lafond R."/>
            <person name="Payen C."/>
            <person name="Potier S."/>
            <person name="Pribylova L."/>
            <person name="Ozanne C."/>
            <person name="Richard G.-F."/>
            <person name="Sacerdot C."/>
            <person name="Straub M.-L."/>
            <person name="Talla E."/>
        </authorList>
    </citation>
    <scope>NUCLEOTIDE SEQUENCE [LARGE SCALE GENOMIC DNA]</scope>
    <source>
        <strain evidence="8">ATCC 56472 / CBS 6340 / NRRL Y-8284</strain>
    </source>
</reference>
<dbReference type="HOGENOM" id="CLU_004914_3_2_1"/>
<evidence type="ECO:0000256" key="4">
    <source>
        <dbReference type="ARBA" id="ARBA00022833"/>
    </source>
</evidence>
<evidence type="ECO:0000256" key="1">
    <source>
        <dbReference type="ARBA" id="ARBA00022603"/>
    </source>
</evidence>
<dbReference type="GO" id="GO:0032259">
    <property type="term" value="P:methylation"/>
    <property type="evidence" value="ECO:0007669"/>
    <property type="project" value="UniProtKB-KW"/>
</dbReference>
<evidence type="ECO:0000256" key="2">
    <source>
        <dbReference type="ARBA" id="ARBA00022679"/>
    </source>
</evidence>
<feature type="binding site" evidence="5">
    <location>
        <position position="310"/>
    </location>
    <ligand>
        <name>Zn(2+)</name>
        <dbReference type="ChEBI" id="CHEBI:29105"/>
    </ligand>
</feature>
<keyword evidence="8" id="KW-1185">Reference proteome</keyword>
<dbReference type="GO" id="GO:0033528">
    <property type="term" value="P:S-methylmethionine cycle"/>
    <property type="evidence" value="ECO:0007669"/>
    <property type="project" value="TreeGrafter"/>
</dbReference>
<dbReference type="eggNOG" id="KOG1579">
    <property type="taxonomic scope" value="Eukaryota"/>
</dbReference>
<dbReference type="GO" id="GO:0046872">
    <property type="term" value="F:metal ion binding"/>
    <property type="evidence" value="ECO:0007669"/>
    <property type="project" value="UniProtKB-KW"/>
</dbReference>
<protein>
    <submittedName>
        <fullName evidence="7">KLTH0H12716p</fullName>
    </submittedName>
</protein>
<comment type="cofactor">
    <cofactor evidence="5">
        <name>Zn(2+)</name>
        <dbReference type="ChEBI" id="CHEBI:29105"/>
    </cofactor>
</comment>
<dbReference type="OrthoDB" id="261426at2759"/>
<name>C5E3E4_LACTC</name>
<dbReference type="GO" id="GO:0009086">
    <property type="term" value="P:methionine biosynthetic process"/>
    <property type="evidence" value="ECO:0007669"/>
    <property type="project" value="TreeGrafter"/>
</dbReference>
<dbReference type="Gene3D" id="3.20.20.330">
    <property type="entry name" value="Homocysteine-binding-like domain"/>
    <property type="match status" value="1"/>
</dbReference>
<organism evidence="7 8">
    <name type="scientific">Lachancea thermotolerans (strain ATCC 56472 / CBS 6340 / NRRL Y-8284)</name>
    <name type="common">Yeast</name>
    <name type="synonym">Kluyveromyces thermotolerans</name>
    <dbReference type="NCBI Taxonomy" id="559295"/>
    <lineage>
        <taxon>Eukaryota</taxon>
        <taxon>Fungi</taxon>
        <taxon>Dikarya</taxon>
        <taxon>Ascomycota</taxon>
        <taxon>Saccharomycotina</taxon>
        <taxon>Saccharomycetes</taxon>
        <taxon>Saccharomycetales</taxon>
        <taxon>Saccharomycetaceae</taxon>
        <taxon>Lachancea</taxon>
    </lineage>
</organism>
<accession>C5E3E4</accession>
<keyword evidence="1 5" id="KW-0489">Methyltransferase</keyword>
<evidence type="ECO:0000256" key="3">
    <source>
        <dbReference type="ARBA" id="ARBA00022723"/>
    </source>
</evidence>
<keyword evidence="4 5" id="KW-0862">Zinc</keyword>
<dbReference type="Pfam" id="PF02574">
    <property type="entry name" value="S-methyl_trans"/>
    <property type="match status" value="1"/>
</dbReference>
<dbReference type="InParanoid" id="C5E3E4"/>
<sequence>MRKPLKEFFKNNILLLDGGQGTELEKKGVSISHPLWSTLPFIIKNKTHLEAIKEMYRDFAEAGSNALMTITYQASFSSMKKYSEGLVNSEEDYAAFLDYVIGFTDRECITPDKYLVGSVGPYAGLLSNGAEYSGYYGEGKIDFIDYYSPQVKHFALSPRIDLIGIETIPNIDEFKALLSPEFSRLSFSKPYYISVTTDNNGCLRDGTSLNEICRAIKQSASLLPDNFVFFAINCVEFLHCVEILQSLNDCLEMQGVDRRFRFRGAYPNSGEIYHGGTHSWSSNPYAGPEDTWENLTLGLLSQECLMLGGCCRTGSEEIRQMALTTKKNSTVAAMKAFPSKASNNYQSF</sequence>
<dbReference type="OMA" id="CSQPEVI"/>
<dbReference type="GeneID" id="8294758"/>
<evidence type="ECO:0000256" key="5">
    <source>
        <dbReference type="PROSITE-ProRule" id="PRU00333"/>
    </source>
</evidence>
<evidence type="ECO:0000313" key="8">
    <source>
        <dbReference type="Proteomes" id="UP000002036"/>
    </source>
</evidence>
<dbReference type="AlphaFoldDB" id="C5E3E4"/>
<dbReference type="SUPFAM" id="SSF82282">
    <property type="entry name" value="Homocysteine S-methyltransferase"/>
    <property type="match status" value="1"/>
</dbReference>
<dbReference type="Proteomes" id="UP000002036">
    <property type="component" value="Chromosome H"/>
</dbReference>
<dbReference type="InterPro" id="IPR051486">
    <property type="entry name" value="Hcy_S-methyltransferase"/>
</dbReference>
<dbReference type="RefSeq" id="XP_002556417.1">
    <property type="nucleotide sequence ID" value="XM_002556371.1"/>
</dbReference>
<evidence type="ECO:0000259" key="6">
    <source>
        <dbReference type="PROSITE" id="PS50970"/>
    </source>
</evidence>
<dbReference type="STRING" id="559295.C5E3E4"/>
<gene>
    <name evidence="7" type="ordered locus">KLTH0H12716g</name>
</gene>
<evidence type="ECO:0000313" key="7">
    <source>
        <dbReference type="EMBL" id="CAR30555.1"/>
    </source>
</evidence>